<dbReference type="SUPFAM" id="SSF49313">
    <property type="entry name" value="Cadherin-like"/>
    <property type="match status" value="5"/>
</dbReference>
<evidence type="ECO:0000256" key="12">
    <source>
        <dbReference type="ARBA" id="ARBA00023180"/>
    </source>
</evidence>
<dbReference type="GO" id="GO:0005509">
    <property type="term" value="F:calcium ion binding"/>
    <property type="evidence" value="ECO:0007669"/>
    <property type="project" value="UniProtKB-UniRule"/>
</dbReference>
<evidence type="ECO:0000256" key="2">
    <source>
        <dbReference type="ARBA" id="ARBA00022475"/>
    </source>
</evidence>
<evidence type="ECO:0000256" key="8">
    <source>
        <dbReference type="ARBA" id="ARBA00022837"/>
    </source>
</evidence>
<name>A0A3Q2NUU9_FUNHE</name>
<keyword evidence="21" id="KW-1185">Reference proteome</keyword>
<evidence type="ECO:0000256" key="13">
    <source>
        <dbReference type="ARBA" id="ARBA00037319"/>
    </source>
</evidence>
<keyword evidence="3" id="KW-0165">Cleavage on pair of basic residues</keyword>
<dbReference type="FunFam" id="4.10.900.10:FF:000006">
    <property type="entry name" value="Cadherin-9 preproprotein"/>
    <property type="match status" value="1"/>
</dbReference>
<evidence type="ECO:0000256" key="15">
    <source>
        <dbReference type="ARBA" id="ARBA00069586"/>
    </source>
</evidence>
<dbReference type="GO" id="GO:0002009">
    <property type="term" value="P:morphogenesis of an epithelium"/>
    <property type="evidence" value="ECO:0007669"/>
    <property type="project" value="UniProtKB-ARBA"/>
</dbReference>
<dbReference type="GO" id="GO:0099560">
    <property type="term" value="P:synaptic membrane adhesion"/>
    <property type="evidence" value="ECO:0007669"/>
    <property type="project" value="TreeGrafter"/>
</dbReference>
<dbReference type="PANTHER" id="PTHR24027">
    <property type="entry name" value="CADHERIN-23"/>
    <property type="match status" value="1"/>
</dbReference>
<dbReference type="Gene3D" id="4.10.900.10">
    <property type="entry name" value="TCF3-CBD (Catenin binding domain)"/>
    <property type="match status" value="1"/>
</dbReference>
<dbReference type="FunFam" id="2.60.40.60:FF:000014">
    <property type="entry name" value="Cadherin 8"/>
    <property type="match status" value="1"/>
</dbReference>
<evidence type="ECO:0000256" key="9">
    <source>
        <dbReference type="ARBA" id="ARBA00022889"/>
    </source>
</evidence>
<feature type="domain" description="Cadherin" evidence="19">
    <location>
        <begin position="210"/>
        <end position="318"/>
    </location>
</feature>
<feature type="transmembrane region" description="Helical" evidence="18">
    <location>
        <begin position="62"/>
        <end position="80"/>
    </location>
</feature>
<evidence type="ECO:0000313" key="21">
    <source>
        <dbReference type="Proteomes" id="UP000265000"/>
    </source>
</evidence>
<dbReference type="CDD" id="cd11304">
    <property type="entry name" value="Cadherin_repeat"/>
    <property type="match status" value="5"/>
</dbReference>
<keyword evidence="2" id="KW-1003">Cell membrane</keyword>
<dbReference type="GO" id="GO:0007156">
    <property type="term" value="P:homophilic cell adhesion via plasma membrane adhesion molecules"/>
    <property type="evidence" value="ECO:0007669"/>
    <property type="project" value="InterPro"/>
</dbReference>
<dbReference type="PROSITE" id="PS50268">
    <property type="entry name" value="CADHERIN_2"/>
    <property type="match status" value="5"/>
</dbReference>
<dbReference type="GO" id="GO:0045296">
    <property type="term" value="F:cadherin binding"/>
    <property type="evidence" value="ECO:0007669"/>
    <property type="project" value="TreeGrafter"/>
</dbReference>
<dbReference type="GO" id="GO:0000902">
    <property type="term" value="P:cell morphogenesis"/>
    <property type="evidence" value="ECO:0007669"/>
    <property type="project" value="TreeGrafter"/>
</dbReference>
<dbReference type="SMART" id="SM00112">
    <property type="entry name" value="CA"/>
    <property type="match status" value="5"/>
</dbReference>
<keyword evidence="12" id="KW-0325">Glycoprotein</keyword>
<dbReference type="STRING" id="8078.ENSFHEP00000003082"/>
<keyword evidence="9 17" id="KW-0130">Cell adhesion</keyword>
<evidence type="ECO:0000256" key="11">
    <source>
        <dbReference type="ARBA" id="ARBA00023136"/>
    </source>
</evidence>
<keyword evidence="5" id="KW-0479">Metal-binding</keyword>
<dbReference type="InterPro" id="IPR027397">
    <property type="entry name" value="Catenin-bd_sf"/>
</dbReference>
<keyword evidence="4 17" id="KW-0812">Transmembrane</keyword>
<evidence type="ECO:0000256" key="4">
    <source>
        <dbReference type="ARBA" id="ARBA00022692"/>
    </source>
</evidence>
<dbReference type="Gene3D" id="2.60.40.60">
    <property type="entry name" value="Cadherins"/>
    <property type="match status" value="5"/>
</dbReference>
<evidence type="ECO:0000313" key="20">
    <source>
        <dbReference type="Ensembl" id="ENSFHEP00000003082.1"/>
    </source>
</evidence>
<reference evidence="20" key="1">
    <citation type="submission" date="2025-08" db="UniProtKB">
        <authorList>
            <consortium name="Ensembl"/>
        </authorList>
    </citation>
    <scope>IDENTIFICATION</scope>
</reference>
<evidence type="ECO:0000256" key="17">
    <source>
        <dbReference type="RuleBase" id="RU003318"/>
    </source>
</evidence>
<feature type="domain" description="Cadherin" evidence="19">
    <location>
        <begin position="313"/>
        <end position="425"/>
    </location>
</feature>
<evidence type="ECO:0000256" key="5">
    <source>
        <dbReference type="ARBA" id="ARBA00022723"/>
    </source>
</evidence>
<dbReference type="GO" id="GO:0016342">
    <property type="term" value="C:catenin complex"/>
    <property type="evidence" value="ECO:0007669"/>
    <property type="project" value="TreeGrafter"/>
</dbReference>
<dbReference type="InterPro" id="IPR020894">
    <property type="entry name" value="Cadherin_CS"/>
</dbReference>
<dbReference type="GO" id="GO:0044331">
    <property type="term" value="P:cell-cell adhesion mediated by cadherin"/>
    <property type="evidence" value="ECO:0007669"/>
    <property type="project" value="TreeGrafter"/>
</dbReference>
<dbReference type="GO" id="GO:0034332">
    <property type="term" value="P:adherens junction organization"/>
    <property type="evidence" value="ECO:0007669"/>
    <property type="project" value="TreeGrafter"/>
</dbReference>
<evidence type="ECO:0000256" key="18">
    <source>
        <dbReference type="SAM" id="Phobius"/>
    </source>
</evidence>
<dbReference type="GO" id="GO:0008013">
    <property type="term" value="F:beta-catenin binding"/>
    <property type="evidence" value="ECO:0007669"/>
    <property type="project" value="TreeGrafter"/>
</dbReference>
<dbReference type="GeneTree" id="ENSGT00940000154187"/>
<dbReference type="PROSITE" id="PS00232">
    <property type="entry name" value="CADHERIN_1"/>
    <property type="match status" value="1"/>
</dbReference>
<comment type="function">
    <text evidence="13">Cadherins are calcium-dependent cell adhesion proteins. They preferentially interact with themselves in a homophilic manner in connecting cells; cadherins may thus contribute to the sorting of heterogeneous cell types.</text>
</comment>
<keyword evidence="10 18" id="KW-1133">Transmembrane helix</keyword>
<dbReference type="GO" id="GO:0016477">
    <property type="term" value="P:cell migration"/>
    <property type="evidence" value="ECO:0007669"/>
    <property type="project" value="TreeGrafter"/>
</dbReference>
<reference evidence="20" key="2">
    <citation type="submission" date="2025-09" db="UniProtKB">
        <authorList>
            <consortium name="Ensembl"/>
        </authorList>
    </citation>
    <scope>IDENTIFICATION</scope>
</reference>
<dbReference type="AlphaFoldDB" id="A0A3Q2NUU9"/>
<keyword evidence="7" id="KW-0677">Repeat</keyword>
<evidence type="ECO:0000256" key="16">
    <source>
        <dbReference type="PROSITE-ProRule" id="PRU00043"/>
    </source>
</evidence>
<keyword evidence="8 16" id="KW-0106">Calcium</keyword>
<sequence length="826" mass="92214">MSRLTAVFSLHRNPKDTRERKYNAGSDKATFQCLPSQKLIPIIHKSLRTFPCRLDTMIGNQALLLLMLYFLWPGAALPFMPGNIGNLFGMPESDGKVLQRSKRGWMWNQFFLLEEYAGNDHQYVGKLHSNADKGDGTVKYILTGDGAGSLFLIDEKSGDIHATKRLDREEKAMYTLHAKVVDRTTNAELEPDTEFNIKIHDINDNAPRFEKEVFYASVPEMSEVGTSVVTVTATDADDQTYGNSAKLVYSILQGQPYFSVDSENGTIKTALPGMDREVKEHYQVVIQAKDMAGQMGGLSGTTTVSITLSDVNDSPPRFANRKESISSRGAIGRIKADDPDVGHNAEMEYSIVGGHDTFNIITDQATQEGVIIIKKALDYESKRDYDFRVEVKNTYLDARFIHGVQFKDYATVKVTVEDVDEPPVFARNPYIIEVHEDTAAGSFVGVVLARDPDADNKYSIDRHTDLERLFNIDSVNGTITTLKSLDREMSKWHNISVVATEMNNPRQTTRVPVFIKVLDVNDNAPEFAMSYDTFVCENVKAGQLIQTISAVDTDEPLVGHKFVFSISGTNPNFTIVDKEDNTANILTRRGGFSRREMSMYFLPVVISDNDYPIQSSTSTLIVRVCACDSRGNMQSCNPEVLPFSDGLTTGALVAILLCVIILLMIVVLFAALRRQRKKEPLIISKEDVRDNVVSYNDEGGGEEDTQAFDIGTLRNPEVMDANKLRRDIIPEMLFSFRRTSPIKDNTDVRDFINGRLQENDSDPTAPPYDSLATYAYEGTGSLAESLSSLESAATEGDQDYDYLSNWGPQFKKLAEMYIGRSPDRET</sequence>
<feature type="domain" description="Cadherin" evidence="19">
    <location>
        <begin position="426"/>
        <end position="527"/>
    </location>
</feature>
<accession>A0A3Q2NUU9</accession>
<dbReference type="Pfam" id="PF01049">
    <property type="entry name" value="CADH_Y-type_LIR"/>
    <property type="match status" value="1"/>
</dbReference>
<keyword evidence="11 18" id="KW-0472">Membrane</keyword>
<dbReference type="GO" id="GO:0016339">
    <property type="term" value="P:calcium-dependent cell-cell adhesion via plasma membrane cell adhesion molecules"/>
    <property type="evidence" value="ECO:0007669"/>
    <property type="project" value="TreeGrafter"/>
</dbReference>
<organism evidence="20 21">
    <name type="scientific">Fundulus heteroclitus</name>
    <name type="common">Killifish</name>
    <name type="synonym">Mummichog</name>
    <dbReference type="NCBI Taxonomy" id="8078"/>
    <lineage>
        <taxon>Eukaryota</taxon>
        <taxon>Metazoa</taxon>
        <taxon>Chordata</taxon>
        <taxon>Craniata</taxon>
        <taxon>Vertebrata</taxon>
        <taxon>Euteleostomi</taxon>
        <taxon>Actinopterygii</taxon>
        <taxon>Neopterygii</taxon>
        <taxon>Teleostei</taxon>
        <taxon>Neoteleostei</taxon>
        <taxon>Acanthomorphata</taxon>
        <taxon>Ovalentaria</taxon>
        <taxon>Atherinomorphae</taxon>
        <taxon>Cyprinodontiformes</taxon>
        <taxon>Fundulidae</taxon>
        <taxon>Fundulus</taxon>
    </lineage>
</organism>
<proteinExistence type="predicted"/>
<dbReference type="FunFam" id="2.60.40.60:FF:000008">
    <property type="entry name" value="Cadherin 24"/>
    <property type="match status" value="1"/>
</dbReference>
<dbReference type="PANTHER" id="PTHR24027:SF322">
    <property type="entry name" value="CADHERIN-6"/>
    <property type="match status" value="1"/>
</dbReference>
<dbReference type="FunFam" id="2.60.40.60:FF:000017">
    <property type="entry name" value="Cadherin 24"/>
    <property type="match status" value="1"/>
</dbReference>
<dbReference type="InterPro" id="IPR015919">
    <property type="entry name" value="Cadherin-like_sf"/>
</dbReference>
<feature type="transmembrane region" description="Helical" evidence="18">
    <location>
        <begin position="651"/>
        <end position="672"/>
    </location>
</feature>
<dbReference type="FunFam" id="2.60.40.60:FF:000009">
    <property type="entry name" value="Cadherin 24"/>
    <property type="match status" value="1"/>
</dbReference>
<comment type="subcellular location">
    <subcellularLocation>
        <location evidence="1 17">Cell membrane</location>
        <topology evidence="1 17">Single-pass type I membrane protein</topology>
    </subcellularLocation>
</comment>
<feature type="domain" description="Cadherin" evidence="19">
    <location>
        <begin position="527"/>
        <end position="640"/>
    </location>
</feature>
<dbReference type="GO" id="GO:0007043">
    <property type="term" value="P:cell-cell junction assembly"/>
    <property type="evidence" value="ECO:0007669"/>
    <property type="project" value="TreeGrafter"/>
</dbReference>
<dbReference type="InterPro" id="IPR002126">
    <property type="entry name" value="Cadherin-like_dom"/>
</dbReference>
<dbReference type="Proteomes" id="UP000265000">
    <property type="component" value="Unplaced"/>
</dbReference>
<dbReference type="InterPro" id="IPR039808">
    <property type="entry name" value="Cadherin"/>
</dbReference>
<evidence type="ECO:0000256" key="14">
    <source>
        <dbReference type="ARBA" id="ARBA00041042"/>
    </source>
</evidence>
<evidence type="ECO:0000256" key="10">
    <source>
        <dbReference type="ARBA" id="ARBA00022989"/>
    </source>
</evidence>
<dbReference type="InterPro" id="IPR000233">
    <property type="entry name" value="Cadherin_Y-type_LIR"/>
</dbReference>
<feature type="domain" description="Cadherin" evidence="19">
    <location>
        <begin position="129"/>
        <end position="209"/>
    </location>
</feature>
<dbReference type="PRINTS" id="PR00205">
    <property type="entry name" value="CADHERIN"/>
</dbReference>
<evidence type="ECO:0000259" key="19">
    <source>
        <dbReference type="PROSITE" id="PS50268"/>
    </source>
</evidence>
<dbReference type="Ensembl" id="ENSFHET00000011146.1">
    <property type="protein sequence ID" value="ENSFHEP00000003082.1"/>
    <property type="gene ID" value="ENSFHEG00000003922.1"/>
</dbReference>
<dbReference type="Pfam" id="PF00028">
    <property type="entry name" value="Cadherin"/>
    <property type="match status" value="5"/>
</dbReference>
<dbReference type="FunFam" id="2.60.40.60:FF:000012">
    <property type="entry name" value="Cadherin 24"/>
    <property type="match status" value="1"/>
</dbReference>
<evidence type="ECO:0000256" key="7">
    <source>
        <dbReference type="ARBA" id="ARBA00022737"/>
    </source>
</evidence>
<evidence type="ECO:0000256" key="1">
    <source>
        <dbReference type="ARBA" id="ARBA00004251"/>
    </source>
</evidence>
<evidence type="ECO:0000256" key="3">
    <source>
        <dbReference type="ARBA" id="ARBA00022685"/>
    </source>
</evidence>
<keyword evidence="6" id="KW-0732">Signal</keyword>
<dbReference type="GO" id="GO:0005912">
    <property type="term" value="C:adherens junction"/>
    <property type="evidence" value="ECO:0007669"/>
    <property type="project" value="TreeGrafter"/>
</dbReference>
<protein>
    <recommendedName>
        <fullName evidence="15">Cadherin-10</fullName>
    </recommendedName>
    <alternativeName>
        <fullName evidence="14">Cadherin-6</fullName>
    </alternativeName>
</protein>
<evidence type="ECO:0000256" key="6">
    <source>
        <dbReference type="ARBA" id="ARBA00022729"/>
    </source>
</evidence>